<keyword evidence="2" id="KW-0560">Oxidoreductase</keyword>
<dbReference type="GO" id="GO:0004791">
    <property type="term" value="F:thioredoxin-disulfide reductase (NADPH) activity"/>
    <property type="evidence" value="ECO:0007669"/>
    <property type="project" value="UniProtKB-EC"/>
</dbReference>
<dbReference type="PRINTS" id="PR00469">
    <property type="entry name" value="PNDRDTASEII"/>
</dbReference>
<dbReference type="Pfam" id="PF07992">
    <property type="entry name" value="Pyr_redox_2"/>
    <property type="match status" value="1"/>
</dbReference>
<dbReference type="InterPro" id="IPR036188">
    <property type="entry name" value="FAD/NAD-bd_sf"/>
</dbReference>
<dbReference type="PRINTS" id="PR00368">
    <property type="entry name" value="FADPNR"/>
</dbReference>
<name>A0A2T0R5M5_9ACTN</name>
<protein>
    <submittedName>
        <fullName evidence="5">Thioredoxin reductase</fullName>
    </submittedName>
</protein>
<dbReference type="InterPro" id="IPR050097">
    <property type="entry name" value="Ferredoxin-NADP_redctase_2"/>
</dbReference>
<dbReference type="Proteomes" id="UP000238083">
    <property type="component" value="Unassembled WGS sequence"/>
</dbReference>
<evidence type="ECO:0000256" key="1">
    <source>
        <dbReference type="ARBA" id="ARBA00022630"/>
    </source>
</evidence>
<dbReference type="RefSeq" id="WP_106210188.1">
    <property type="nucleotide sequence ID" value="NZ_PVZF01000004.1"/>
</dbReference>
<reference evidence="5 6" key="1">
    <citation type="submission" date="2018-03" db="EMBL/GenBank/DDBJ databases">
        <title>Genomic Encyclopedia of Archaeal and Bacterial Type Strains, Phase II (KMG-II): from individual species to whole genera.</title>
        <authorList>
            <person name="Goeker M."/>
        </authorList>
    </citation>
    <scope>NUCLEOTIDE SEQUENCE [LARGE SCALE GENOMIC DNA]</scope>
    <source>
        <strain evidence="5 6">DSM 19711</strain>
    </source>
</reference>
<dbReference type="PANTHER" id="PTHR48105">
    <property type="entry name" value="THIOREDOXIN REDUCTASE 1-RELATED-RELATED"/>
    <property type="match status" value="1"/>
</dbReference>
<gene>
    <name evidence="5" type="ORF">CLV37_104280</name>
</gene>
<dbReference type="AlphaFoldDB" id="A0A2T0R5M5"/>
<feature type="domain" description="FAD/NAD(P)-binding" evidence="4">
    <location>
        <begin position="11"/>
        <end position="285"/>
    </location>
</feature>
<dbReference type="EMBL" id="PVZF01000004">
    <property type="protein sequence ID" value="PRY16066.1"/>
    <property type="molecule type" value="Genomic_DNA"/>
</dbReference>
<keyword evidence="6" id="KW-1185">Reference proteome</keyword>
<evidence type="ECO:0000259" key="4">
    <source>
        <dbReference type="Pfam" id="PF07992"/>
    </source>
</evidence>
<accession>A0A2T0R5M5</accession>
<dbReference type="InterPro" id="IPR023753">
    <property type="entry name" value="FAD/NAD-binding_dom"/>
</dbReference>
<evidence type="ECO:0000256" key="3">
    <source>
        <dbReference type="ARBA" id="ARBA00048132"/>
    </source>
</evidence>
<proteinExistence type="predicted"/>
<dbReference type="OrthoDB" id="9786503at2"/>
<sequence>MSAVPRDVACDVGVLGGGAAGLAGAVALARSLRSVVVVDAGQPRNAPADHAHNVLGREGTAPRDLLAAGRREAEGYGVRFLDDRAVLARRDDAGFVVELLGGAVVRARRLLLATGLLDELPDVPGVRESWGRSVLHCPFCHGWEVRGQHVGVLGSRPSALHQALLFRQLTPRVTLFVQDLTVPAETAEQFRALGITVRTGTVRRVGGADGDLRVEVGSEVGSEEVAVHALVVTPFFRARAEVFAQLGGQLAQNAMGEFVPTSTGGATDVPGVWAAGNVADPGAMVAASTGAGVLAGAAINGDLVLADARAAVETARAAR</sequence>
<evidence type="ECO:0000313" key="6">
    <source>
        <dbReference type="Proteomes" id="UP000238083"/>
    </source>
</evidence>
<evidence type="ECO:0000313" key="5">
    <source>
        <dbReference type="EMBL" id="PRY16066.1"/>
    </source>
</evidence>
<evidence type="ECO:0000256" key="2">
    <source>
        <dbReference type="ARBA" id="ARBA00023002"/>
    </source>
</evidence>
<dbReference type="Gene3D" id="3.50.50.60">
    <property type="entry name" value="FAD/NAD(P)-binding domain"/>
    <property type="match status" value="2"/>
</dbReference>
<organism evidence="5 6">
    <name type="scientific">Kineococcus rhizosphaerae</name>
    <dbReference type="NCBI Taxonomy" id="559628"/>
    <lineage>
        <taxon>Bacteria</taxon>
        <taxon>Bacillati</taxon>
        <taxon>Actinomycetota</taxon>
        <taxon>Actinomycetes</taxon>
        <taxon>Kineosporiales</taxon>
        <taxon>Kineosporiaceae</taxon>
        <taxon>Kineococcus</taxon>
    </lineage>
</organism>
<dbReference type="SUPFAM" id="SSF51905">
    <property type="entry name" value="FAD/NAD(P)-binding domain"/>
    <property type="match status" value="1"/>
</dbReference>
<comment type="catalytic activity">
    <reaction evidence="3">
        <text>[thioredoxin]-dithiol + NADP(+) = [thioredoxin]-disulfide + NADPH + H(+)</text>
        <dbReference type="Rhea" id="RHEA:20345"/>
        <dbReference type="Rhea" id="RHEA-COMP:10698"/>
        <dbReference type="Rhea" id="RHEA-COMP:10700"/>
        <dbReference type="ChEBI" id="CHEBI:15378"/>
        <dbReference type="ChEBI" id="CHEBI:29950"/>
        <dbReference type="ChEBI" id="CHEBI:50058"/>
        <dbReference type="ChEBI" id="CHEBI:57783"/>
        <dbReference type="ChEBI" id="CHEBI:58349"/>
        <dbReference type="EC" id="1.8.1.9"/>
    </reaction>
</comment>
<keyword evidence="1" id="KW-0285">Flavoprotein</keyword>
<comment type="caution">
    <text evidence="5">The sequence shown here is derived from an EMBL/GenBank/DDBJ whole genome shotgun (WGS) entry which is preliminary data.</text>
</comment>